<dbReference type="Proteomes" id="UP001150942">
    <property type="component" value="Unassembled WGS sequence"/>
</dbReference>
<sequence>MSEYCTTAQALPVHATSRKHRSSFNSAVVNITVTSVYLVSTLGVCHDCLGEYLVRELRQAVSSQASARRRLLREASQIIESVNVMMALYANGGMAPATHTIYRLGERMNALLDEIRFVRAEEDFYRDLEREIFAQIG</sequence>
<dbReference type="EMBL" id="JAPQKQ010000006">
    <property type="protein sequence ID" value="KAJ5192366.1"/>
    <property type="molecule type" value="Genomic_DNA"/>
</dbReference>
<keyword evidence="2" id="KW-1185">Reference proteome</keyword>
<accession>A0A9W9JAK3</accession>
<comment type="caution">
    <text evidence="1">The sequence shown here is derived from an EMBL/GenBank/DDBJ whole genome shotgun (WGS) entry which is preliminary data.</text>
</comment>
<dbReference type="AlphaFoldDB" id="A0A9W9JAK3"/>
<dbReference type="OrthoDB" id="10472919at2759"/>
<protein>
    <submittedName>
        <fullName evidence="1">Uncharacterized protein</fullName>
    </submittedName>
</protein>
<reference evidence="1" key="2">
    <citation type="journal article" date="2023" name="IMA Fungus">
        <title>Comparative genomic study of the Penicillium genus elucidates a diverse pangenome and 15 lateral gene transfer events.</title>
        <authorList>
            <person name="Petersen C."/>
            <person name="Sorensen T."/>
            <person name="Nielsen M.R."/>
            <person name="Sondergaard T.E."/>
            <person name="Sorensen J.L."/>
            <person name="Fitzpatrick D.A."/>
            <person name="Frisvad J.C."/>
            <person name="Nielsen K.L."/>
        </authorList>
    </citation>
    <scope>NUCLEOTIDE SEQUENCE</scope>
    <source>
        <strain evidence="1">IBT 20477</strain>
    </source>
</reference>
<reference evidence="1" key="1">
    <citation type="submission" date="2022-11" db="EMBL/GenBank/DDBJ databases">
        <authorList>
            <person name="Petersen C."/>
        </authorList>
    </citation>
    <scope>NUCLEOTIDE SEQUENCE</scope>
    <source>
        <strain evidence="1">IBT 20477</strain>
    </source>
</reference>
<gene>
    <name evidence="1" type="ORF">N7449_008508</name>
</gene>
<organism evidence="1 2">
    <name type="scientific">Penicillium cf. viridicatum</name>
    <dbReference type="NCBI Taxonomy" id="2972119"/>
    <lineage>
        <taxon>Eukaryota</taxon>
        <taxon>Fungi</taxon>
        <taxon>Dikarya</taxon>
        <taxon>Ascomycota</taxon>
        <taxon>Pezizomycotina</taxon>
        <taxon>Eurotiomycetes</taxon>
        <taxon>Eurotiomycetidae</taxon>
        <taxon>Eurotiales</taxon>
        <taxon>Aspergillaceae</taxon>
        <taxon>Penicillium</taxon>
    </lineage>
</organism>
<name>A0A9W9JAK3_9EURO</name>
<evidence type="ECO:0000313" key="1">
    <source>
        <dbReference type="EMBL" id="KAJ5192366.1"/>
    </source>
</evidence>
<proteinExistence type="predicted"/>
<evidence type="ECO:0000313" key="2">
    <source>
        <dbReference type="Proteomes" id="UP001150942"/>
    </source>
</evidence>